<organism evidence="3 4">
    <name type="scientific">Frankia torreyi</name>
    <dbReference type="NCBI Taxonomy" id="1856"/>
    <lineage>
        <taxon>Bacteria</taxon>
        <taxon>Bacillati</taxon>
        <taxon>Actinomycetota</taxon>
        <taxon>Actinomycetes</taxon>
        <taxon>Frankiales</taxon>
        <taxon>Frankiaceae</taxon>
        <taxon>Frankia</taxon>
    </lineage>
</organism>
<dbReference type="OrthoDB" id="9812120at2"/>
<proteinExistence type="predicted"/>
<accession>A0A0D8BME2</accession>
<keyword evidence="4" id="KW-1185">Reference proteome</keyword>
<feature type="compositionally biased region" description="Low complexity" evidence="1">
    <location>
        <begin position="50"/>
        <end position="74"/>
    </location>
</feature>
<reference evidence="4" key="1">
    <citation type="submission" date="2015-02" db="EMBL/GenBank/DDBJ databases">
        <title>Draft Genome of Frankia sp. CpI1-S.</title>
        <authorList>
            <person name="Oshone R.T."/>
            <person name="Ngom M."/>
            <person name="Ghodhbane-Gtari F."/>
            <person name="Gtari M."/>
            <person name="Morris K."/>
            <person name="Thomas K."/>
            <person name="Sen A."/>
            <person name="Tisa L.S."/>
        </authorList>
    </citation>
    <scope>NUCLEOTIDE SEQUENCE [LARGE SCALE GENOMIC DNA]</scope>
    <source>
        <strain evidence="4">CpI1-S</strain>
    </source>
</reference>
<dbReference type="EMBL" id="JYFN01000005">
    <property type="protein sequence ID" value="KJE24602.1"/>
    <property type="molecule type" value="Genomic_DNA"/>
</dbReference>
<feature type="compositionally biased region" description="Low complexity" evidence="1">
    <location>
        <begin position="119"/>
        <end position="128"/>
    </location>
</feature>
<protein>
    <recommendedName>
        <fullName evidence="5">Lipoprotein</fullName>
    </recommendedName>
</protein>
<feature type="transmembrane region" description="Helical" evidence="2">
    <location>
        <begin position="29"/>
        <end position="48"/>
    </location>
</feature>
<keyword evidence="2" id="KW-0472">Membrane</keyword>
<evidence type="ECO:0000256" key="2">
    <source>
        <dbReference type="SAM" id="Phobius"/>
    </source>
</evidence>
<evidence type="ECO:0000313" key="3">
    <source>
        <dbReference type="EMBL" id="KJE24602.1"/>
    </source>
</evidence>
<reference evidence="3 4" key="2">
    <citation type="journal article" date="2016" name="Genome Announc.">
        <title>Permanent Draft Genome Sequences for Two Variants of Frankia sp. Strain CpI1, the First Frankia Strain Isolated from Root Nodules of Comptonia peregrina.</title>
        <authorList>
            <person name="Oshone R."/>
            <person name="Hurst S.G.IV."/>
            <person name="Abebe-Akele F."/>
            <person name="Simpson S."/>
            <person name="Morris K."/>
            <person name="Thomas W.K."/>
            <person name="Tisa L.S."/>
        </authorList>
    </citation>
    <scope>NUCLEOTIDE SEQUENCE [LARGE SCALE GENOMIC DNA]</scope>
    <source>
        <strain evidence="4">CpI1-S</strain>
    </source>
</reference>
<name>A0A0D8BME2_9ACTN</name>
<keyword evidence="2" id="KW-1133">Transmembrane helix</keyword>
<gene>
    <name evidence="3" type="ORF">FF36_00976</name>
</gene>
<dbReference type="PATRIC" id="fig|1502723.3.peg.4229"/>
<feature type="region of interest" description="Disordered" evidence="1">
    <location>
        <begin position="1"/>
        <end position="28"/>
    </location>
</feature>
<dbReference type="AlphaFoldDB" id="A0A0D8BME2"/>
<evidence type="ECO:0000313" key="4">
    <source>
        <dbReference type="Proteomes" id="UP000032545"/>
    </source>
</evidence>
<keyword evidence="2" id="KW-0812">Transmembrane</keyword>
<evidence type="ECO:0008006" key="5">
    <source>
        <dbReference type="Google" id="ProtNLM"/>
    </source>
</evidence>
<dbReference type="Proteomes" id="UP000032545">
    <property type="component" value="Unassembled WGS sequence"/>
</dbReference>
<feature type="compositionally biased region" description="Low complexity" evidence="1">
    <location>
        <begin position="82"/>
        <end position="96"/>
    </location>
</feature>
<sequence length="387" mass="39962">MADHRATWHRGSLRQNDTRRGGGQPGRRGALPVAVLGLLVLVSVLGAGCGSQPRGAQQTAAAQRAPAGDTSPTSPTSPGPTNPTGLIGPTGPTVQSGPGGGPGSRPEPGAAGHGDEPGRPAAGGADAPQLPMGGRTLLPRFRIVAHYGSAGGGALGVLGEGTPEQAAQRVLAAAAPFAAGGRPVQPAMELITTVASASPGADGLYSSALPPAAVEPYLAAARAHRMLLILDLQPGRGRFLDQARRYERFLQEPDVGLALDPEWKMGPGQVPGRQIGSSDAAGLNEVSAWLAGVARAHNLPQKLFVIHQFTESMLPDRAAIAARPELATVFHIDGFGVRQDKLDKYALLAAKAPFFTGFKLFLDEDTNMFSPAETLTLTPPPDLITYQ</sequence>
<comment type="caution">
    <text evidence="3">The sequence shown here is derived from an EMBL/GenBank/DDBJ whole genome shotgun (WGS) entry which is preliminary data.</text>
</comment>
<evidence type="ECO:0000256" key="1">
    <source>
        <dbReference type="SAM" id="MobiDB-lite"/>
    </source>
</evidence>
<feature type="region of interest" description="Disordered" evidence="1">
    <location>
        <begin position="50"/>
        <end position="134"/>
    </location>
</feature>